<proteinExistence type="inferred from homology"/>
<keyword evidence="3" id="KW-0175">Coiled coil</keyword>
<dbReference type="Gene3D" id="2.20.200.10">
    <property type="entry name" value="Outer membrane efflux proteins (OEP)"/>
    <property type="match status" value="1"/>
</dbReference>
<evidence type="ECO:0000256" key="1">
    <source>
        <dbReference type="ARBA" id="ARBA00007613"/>
    </source>
</evidence>
<comment type="caution">
    <text evidence="4">The sequence shown here is derived from an EMBL/GenBank/DDBJ whole genome shotgun (WGS) entry which is preliminary data.</text>
</comment>
<dbReference type="GO" id="GO:0015562">
    <property type="term" value="F:efflux transmembrane transporter activity"/>
    <property type="evidence" value="ECO:0007669"/>
    <property type="project" value="InterPro"/>
</dbReference>
<dbReference type="GO" id="GO:0005886">
    <property type="term" value="C:plasma membrane"/>
    <property type="evidence" value="ECO:0007669"/>
    <property type="project" value="UniProtKB-SubCell"/>
</dbReference>
<evidence type="ECO:0000256" key="2">
    <source>
        <dbReference type="RuleBase" id="RU362097"/>
    </source>
</evidence>
<dbReference type="Proteomes" id="UP000322362">
    <property type="component" value="Unassembled WGS sequence"/>
</dbReference>
<comment type="similarity">
    <text evidence="1 2">Belongs to the outer membrane factor (OMF) (TC 1.B.17) family.</text>
</comment>
<sequence>MKRKYISYSSILLLSILSAACGVPKVAKQEVHKALPTQYDHQTVNDGGTNMAQIDWKDYFHDPYLTTIVDSALQNNQELLITMQEIEITANEVTARHGEYLPAVGIKAEGGIEKRSENTPLGAMERQVEIRHGKENPEPMPDVGFALVANWEIDIWKKLRNATKSAQLRYLSSIEGKNFMVTNLVAEIARSYYELLALDEQNRMIQQNIQLQSQALEIAKVQKAATRVTELAVKKFEAELLRTQSLQFAVQQQIVETENKINYLAGRYPQHIPRPEADYAVNSSLMSLAPGLPAELLTNRSDIRQAELEIAAADLDIKVAKARFYPSVGISANLGYQAFNPAYLLKTPQSLIYSLSGDLMAPLVNKRAIQADYKSANAKQVQAVYSYEQSLLNAYIEVANQLVNYQNISESIGYKAKQVHVLNKSIEIANDLFNAAHAEYLEVLMTQRDILETKMELIEAQRDQYMAKVNLYRSLGGGWQ</sequence>
<feature type="signal peptide" evidence="2">
    <location>
        <begin position="1"/>
        <end position="19"/>
    </location>
</feature>
<keyword evidence="5" id="KW-1185">Reference proteome</keyword>
<feature type="chain" id="PRO_5023069697" evidence="2">
    <location>
        <begin position="20"/>
        <end position="480"/>
    </location>
</feature>
<dbReference type="PANTHER" id="PTHR30203:SF30">
    <property type="entry name" value="OUTER MEMBRANE PROTEIN-RELATED"/>
    <property type="match status" value="1"/>
</dbReference>
<dbReference type="InterPro" id="IPR010131">
    <property type="entry name" value="MdtP/NodT-like"/>
</dbReference>
<keyword evidence="2" id="KW-0812">Transmembrane</keyword>
<evidence type="ECO:0000313" key="5">
    <source>
        <dbReference type="Proteomes" id="UP000322362"/>
    </source>
</evidence>
<evidence type="ECO:0000313" key="4">
    <source>
        <dbReference type="EMBL" id="TYR36239.1"/>
    </source>
</evidence>
<dbReference type="PANTHER" id="PTHR30203">
    <property type="entry name" value="OUTER MEMBRANE CATION EFFLUX PROTEIN"/>
    <property type="match status" value="1"/>
</dbReference>
<keyword evidence="2" id="KW-0564">Palmitate</keyword>
<dbReference type="InterPro" id="IPR003423">
    <property type="entry name" value="OMP_efflux"/>
</dbReference>
<organism evidence="4 5">
    <name type="scientific">Sphingobacterium phlebotomi</name>
    <dbReference type="NCBI Taxonomy" id="2605433"/>
    <lineage>
        <taxon>Bacteria</taxon>
        <taxon>Pseudomonadati</taxon>
        <taxon>Bacteroidota</taxon>
        <taxon>Sphingobacteriia</taxon>
        <taxon>Sphingobacteriales</taxon>
        <taxon>Sphingobacteriaceae</taxon>
        <taxon>Sphingobacterium</taxon>
    </lineage>
</organism>
<dbReference type="AlphaFoldDB" id="A0A5D4H8K3"/>
<dbReference type="Gene3D" id="1.20.1600.10">
    <property type="entry name" value="Outer membrane efflux proteins (OEP)"/>
    <property type="match status" value="1"/>
</dbReference>
<gene>
    <name evidence="4" type="ORF">FXV77_10010</name>
</gene>
<feature type="coiled-coil region" evidence="3">
    <location>
        <begin position="441"/>
        <end position="468"/>
    </location>
</feature>
<name>A0A5D4H8K3_9SPHI</name>
<accession>A0A5D4H8K3</accession>
<reference evidence="4 5" key="1">
    <citation type="submission" date="2019-08" db="EMBL/GenBank/DDBJ databases">
        <title>Phlebobacter frassis gen. nov. sp. nov., a new member of family Sphingobacteriaceae isolated from sand fly rearing media.</title>
        <authorList>
            <person name="Kakumanu M.L."/>
            <person name="Marayati B.F."/>
            <person name="Wada-Katsumata A."/>
            <person name="Wasserberg G."/>
            <person name="Schal C."/>
            <person name="Apperson C.S."/>
            <person name="Ponnusamy L."/>
        </authorList>
    </citation>
    <scope>NUCLEOTIDE SEQUENCE [LARGE SCALE GENOMIC DNA]</scope>
    <source>
        <strain evidence="4 5">SSI9</strain>
    </source>
</reference>
<keyword evidence="2" id="KW-1134">Transmembrane beta strand</keyword>
<comment type="subcellular location">
    <subcellularLocation>
        <location evidence="2">Cell membrane</location>
        <topology evidence="2">Lipid-anchor</topology>
    </subcellularLocation>
</comment>
<dbReference type="PROSITE" id="PS51257">
    <property type="entry name" value="PROKAR_LIPOPROTEIN"/>
    <property type="match status" value="1"/>
</dbReference>
<keyword evidence="2" id="KW-0449">Lipoprotein</keyword>
<dbReference type="RefSeq" id="WP_148919090.1">
    <property type="nucleotide sequence ID" value="NZ_VTAV01000005.1"/>
</dbReference>
<keyword evidence="2" id="KW-0732">Signal</keyword>
<dbReference type="EMBL" id="VTAV01000005">
    <property type="protein sequence ID" value="TYR36239.1"/>
    <property type="molecule type" value="Genomic_DNA"/>
</dbReference>
<evidence type="ECO:0000256" key="3">
    <source>
        <dbReference type="SAM" id="Coils"/>
    </source>
</evidence>
<protein>
    <submittedName>
        <fullName evidence="4">Efflux transporter outer membrane subunit</fullName>
    </submittedName>
</protein>
<keyword evidence="2" id="KW-0472">Membrane</keyword>
<dbReference type="Pfam" id="PF02321">
    <property type="entry name" value="OEP"/>
    <property type="match status" value="2"/>
</dbReference>
<dbReference type="SUPFAM" id="SSF56954">
    <property type="entry name" value="Outer membrane efflux proteins (OEP)"/>
    <property type="match status" value="1"/>
</dbReference>
<dbReference type="NCBIfam" id="TIGR01845">
    <property type="entry name" value="outer_NodT"/>
    <property type="match status" value="1"/>
</dbReference>